<evidence type="ECO:0000313" key="5">
    <source>
        <dbReference type="Proteomes" id="UP000832034"/>
    </source>
</evidence>
<organism evidence="4 5">
    <name type="scientific">Vitreoscilla stercoraria</name>
    <dbReference type="NCBI Taxonomy" id="61"/>
    <lineage>
        <taxon>Bacteria</taxon>
        <taxon>Pseudomonadati</taxon>
        <taxon>Pseudomonadota</taxon>
        <taxon>Betaproteobacteria</taxon>
        <taxon>Neisseriales</taxon>
        <taxon>Neisseriaceae</taxon>
        <taxon>Vitreoscilla</taxon>
    </lineage>
</organism>
<reference evidence="4" key="2">
    <citation type="journal article" date="2022" name="Res Sq">
        <title>Evolution of multicellular longitudinally dividing oral cavity symbionts (Neisseriaceae).</title>
        <authorList>
            <person name="Nyongesa S."/>
            <person name="Weber P."/>
            <person name="Bernet E."/>
            <person name="Pullido F."/>
            <person name="Nieckarz M."/>
            <person name="Delaby M."/>
            <person name="Nieves C."/>
            <person name="Viehboeck T."/>
            <person name="Krause N."/>
            <person name="Rivera-Millot A."/>
            <person name="Nakamura A."/>
            <person name="Vischer N."/>
            <person name="VanNieuwenhze M."/>
            <person name="Brun Y."/>
            <person name="Cava F."/>
            <person name="Bulgheresi S."/>
            <person name="Veyrier F."/>
        </authorList>
    </citation>
    <scope>NUCLEOTIDE SEQUENCE</scope>
    <source>
        <strain evidence="4">SAG 1488-6</strain>
    </source>
</reference>
<dbReference type="EMBL" id="CP091512">
    <property type="protein sequence ID" value="UOO93507.1"/>
    <property type="molecule type" value="Genomic_DNA"/>
</dbReference>
<feature type="domain" description="Thioesterase" evidence="3">
    <location>
        <begin position="45"/>
        <end position="115"/>
    </location>
</feature>
<evidence type="ECO:0000313" key="4">
    <source>
        <dbReference type="EMBL" id="UOO93507.1"/>
    </source>
</evidence>
<proteinExistence type="inferred from homology"/>
<gene>
    <name evidence="4" type="ORF">LVJ81_05640</name>
</gene>
<dbReference type="PANTHER" id="PTHR21660:SF1">
    <property type="entry name" value="ACYL-COENZYME A THIOESTERASE 13"/>
    <property type="match status" value="1"/>
</dbReference>
<dbReference type="InterPro" id="IPR029069">
    <property type="entry name" value="HotDog_dom_sf"/>
</dbReference>
<dbReference type="PANTHER" id="PTHR21660">
    <property type="entry name" value="THIOESTERASE SUPERFAMILY MEMBER-RELATED"/>
    <property type="match status" value="1"/>
</dbReference>
<evidence type="ECO:0000256" key="2">
    <source>
        <dbReference type="ARBA" id="ARBA00022801"/>
    </source>
</evidence>
<dbReference type="RefSeq" id="WP_019957707.1">
    <property type="nucleotide sequence ID" value="NZ_CP091512.1"/>
</dbReference>
<evidence type="ECO:0000256" key="1">
    <source>
        <dbReference type="ARBA" id="ARBA00008324"/>
    </source>
</evidence>
<dbReference type="Proteomes" id="UP000832034">
    <property type="component" value="Chromosome"/>
</dbReference>
<protein>
    <submittedName>
        <fullName evidence="4">PaaI family thioesterase</fullName>
    </submittedName>
</protein>
<comment type="similarity">
    <text evidence="1">Belongs to the thioesterase PaaI family.</text>
</comment>
<dbReference type="InterPro" id="IPR039298">
    <property type="entry name" value="ACOT13"/>
</dbReference>
<accession>A0ABY4EJF4</accession>
<dbReference type="InterPro" id="IPR006683">
    <property type="entry name" value="Thioestr_dom"/>
</dbReference>
<dbReference type="Gene3D" id="3.10.129.10">
    <property type="entry name" value="Hotdog Thioesterase"/>
    <property type="match status" value="1"/>
</dbReference>
<reference evidence="4" key="1">
    <citation type="submission" date="2021-12" db="EMBL/GenBank/DDBJ databases">
        <authorList>
            <person name="Veyrier F.J."/>
        </authorList>
    </citation>
    <scope>NUCLEOTIDE SEQUENCE</scope>
    <source>
        <strain evidence="4">SAG 1488-6</strain>
    </source>
</reference>
<keyword evidence="2" id="KW-0378">Hydrolase</keyword>
<dbReference type="Pfam" id="PF03061">
    <property type="entry name" value="4HBT"/>
    <property type="match status" value="1"/>
</dbReference>
<name>A0ABY4EJF4_VITST</name>
<keyword evidence="5" id="KW-1185">Reference proteome</keyword>
<sequence length="128" mass="14156">MLDTALLPPIHQLLGGHDLDWDEQNQRLSVKYQALASFTNPKNTIEGGMICAMLDDVMGILAHLSTDKPSSTVSLSMEFLRPCFVGEVQTQAYFIKQGKSVLNMESQAWQNGKMVAKCHASFLVLQAD</sequence>
<evidence type="ECO:0000259" key="3">
    <source>
        <dbReference type="Pfam" id="PF03061"/>
    </source>
</evidence>
<dbReference type="SUPFAM" id="SSF54637">
    <property type="entry name" value="Thioesterase/thiol ester dehydrase-isomerase"/>
    <property type="match status" value="1"/>
</dbReference>
<dbReference type="CDD" id="cd03443">
    <property type="entry name" value="PaaI_thioesterase"/>
    <property type="match status" value="1"/>
</dbReference>